<dbReference type="GO" id="GO:0043565">
    <property type="term" value="F:sequence-specific DNA binding"/>
    <property type="evidence" value="ECO:0007669"/>
    <property type="project" value="TreeGrafter"/>
</dbReference>
<dbReference type="Proteomes" id="UP000228380">
    <property type="component" value="Chromosome 8"/>
</dbReference>
<keyword evidence="7" id="KW-1185">Reference proteome</keyword>
<keyword evidence="3" id="KW-0805">Transcription regulation</keyword>
<dbReference type="InterPro" id="IPR051358">
    <property type="entry name" value="TF_AMS/ICE1/BHLH6-like"/>
</dbReference>
<dbReference type="GO" id="GO:0046983">
    <property type="term" value="F:protein dimerization activity"/>
    <property type="evidence" value="ECO:0007669"/>
    <property type="project" value="InterPro"/>
</dbReference>
<dbReference type="Pfam" id="PF00010">
    <property type="entry name" value="HLH"/>
    <property type="match status" value="1"/>
</dbReference>
<evidence type="ECO:0000256" key="3">
    <source>
        <dbReference type="ARBA" id="ARBA00023015"/>
    </source>
</evidence>
<dbReference type="SUPFAM" id="SSF47459">
    <property type="entry name" value="HLH, helix-loop-helix DNA-binding domain"/>
    <property type="match status" value="1"/>
</dbReference>
<dbReference type="KEGG" id="pda:103723067"/>
<comment type="similarity">
    <text evidence="2">Belongs to the bHLH protein family.</text>
</comment>
<evidence type="ECO:0000313" key="7">
    <source>
        <dbReference type="Proteomes" id="UP000228380"/>
    </source>
</evidence>
<evidence type="ECO:0000256" key="5">
    <source>
        <dbReference type="ARBA" id="ARBA00023242"/>
    </source>
</evidence>
<gene>
    <name evidence="8" type="primary">LOC103723067</name>
</gene>
<dbReference type="PANTHER" id="PTHR31945">
    <property type="entry name" value="TRANSCRIPTION FACTOR SCREAM2-RELATED"/>
    <property type="match status" value="1"/>
</dbReference>
<protein>
    <submittedName>
        <fullName evidence="8">Transcription factor UDT1</fullName>
    </submittedName>
</protein>
<feature type="domain" description="BHLH" evidence="6">
    <location>
        <begin position="27"/>
        <end position="94"/>
    </location>
</feature>
<dbReference type="GO" id="GO:0005634">
    <property type="term" value="C:nucleus"/>
    <property type="evidence" value="ECO:0007669"/>
    <property type="project" value="UniProtKB-SubCell"/>
</dbReference>
<evidence type="ECO:0000256" key="1">
    <source>
        <dbReference type="ARBA" id="ARBA00004123"/>
    </source>
</evidence>
<dbReference type="RefSeq" id="XP_026655760.2">
    <property type="nucleotide sequence ID" value="XM_026799959.2"/>
</dbReference>
<dbReference type="PANTHER" id="PTHR31945:SF68">
    <property type="entry name" value="TRANSCRIPTION FACTOR UDT1"/>
    <property type="match status" value="1"/>
</dbReference>
<dbReference type="AlphaFoldDB" id="A0A8B8IXX0"/>
<reference evidence="8" key="2">
    <citation type="submission" date="2025-08" db="UniProtKB">
        <authorList>
            <consortium name="RefSeq"/>
        </authorList>
    </citation>
    <scope>IDENTIFICATION</scope>
    <source>
        <tissue evidence="8">Young leaves</tissue>
    </source>
</reference>
<dbReference type="InterPro" id="IPR011598">
    <property type="entry name" value="bHLH_dom"/>
</dbReference>
<dbReference type="SMART" id="SM00353">
    <property type="entry name" value="HLH"/>
    <property type="match status" value="1"/>
</dbReference>
<evidence type="ECO:0000256" key="2">
    <source>
        <dbReference type="ARBA" id="ARBA00005510"/>
    </source>
</evidence>
<keyword evidence="4" id="KW-0804">Transcription</keyword>
<dbReference type="GeneID" id="103723067"/>
<evidence type="ECO:0000259" key="6">
    <source>
        <dbReference type="PROSITE" id="PS50888"/>
    </source>
</evidence>
<dbReference type="OrthoDB" id="690068at2759"/>
<comment type="subcellular location">
    <subcellularLocation>
        <location evidence="1">Nucleus</location>
    </subcellularLocation>
</comment>
<name>A0A8B8IXX0_PHODC</name>
<reference evidence="7" key="1">
    <citation type="journal article" date="2019" name="Nat. Commun.">
        <title>Genome-wide association mapping of date palm fruit traits.</title>
        <authorList>
            <person name="Hazzouri K.M."/>
            <person name="Gros-Balthazard M."/>
            <person name="Flowers J.M."/>
            <person name="Copetti D."/>
            <person name="Lemansour A."/>
            <person name="Lebrun M."/>
            <person name="Masmoudi K."/>
            <person name="Ferrand S."/>
            <person name="Dhar M.I."/>
            <person name="Fresquez Z.A."/>
            <person name="Rosas U."/>
            <person name="Zhang J."/>
            <person name="Talag J."/>
            <person name="Lee S."/>
            <person name="Kudrna D."/>
            <person name="Powell R.F."/>
            <person name="Leitch I.J."/>
            <person name="Krueger R.R."/>
            <person name="Wing R.A."/>
            <person name="Amiri K.M.A."/>
            <person name="Purugganan M.D."/>
        </authorList>
    </citation>
    <scope>NUCLEOTIDE SEQUENCE [LARGE SCALE GENOMIC DNA]</scope>
    <source>
        <strain evidence="7">cv. Khalas</strain>
    </source>
</reference>
<dbReference type="PROSITE" id="PS50888">
    <property type="entry name" value="BHLH"/>
    <property type="match status" value="1"/>
</dbReference>
<dbReference type="GO" id="GO:0003700">
    <property type="term" value="F:DNA-binding transcription factor activity"/>
    <property type="evidence" value="ECO:0007669"/>
    <property type="project" value="TreeGrafter"/>
</dbReference>
<evidence type="ECO:0000256" key="4">
    <source>
        <dbReference type="ARBA" id="ARBA00023163"/>
    </source>
</evidence>
<sequence>MEFVDSVLDGCGDDCTEPAVMEMGEMRYKSKNLEAERRRRTKLNNKLFSLRALVPKITKYGVHLFRSSTDTNNIVFQMSKESTLTDAMDYIKHLQKQVYDLKVELSKTPDEEVEKQGSESSTETIAPPMTIQCQRKVELSPIGKNKYHVMIISENKHVGFAKLLEAISNFGVEVTNINSTTFSGFSRSVFSLDVRILLHL</sequence>
<proteinExistence type="inferred from homology"/>
<dbReference type="Gene3D" id="4.10.280.10">
    <property type="entry name" value="Helix-loop-helix DNA-binding domain"/>
    <property type="match status" value="1"/>
</dbReference>
<dbReference type="InterPro" id="IPR036638">
    <property type="entry name" value="HLH_DNA-bd_sf"/>
</dbReference>
<keyword evidence="5" id="KW-0539">Nucleus</keyword>
<evidence type="ECO:0000313" key="8">
    <source>
        <dbReference type="RefSeq" id="XP_026655760.2"/>
    </source>
</evidence>
<organism evidence="7 8">
    <name type="scientific">Phoenix dactylifera</name>
    <name type="common">Date palm</name>
    <dbReference type="NCBI Taxonomy" id="42345"/>
    <lineage>
        <taxon>Eukaryota</taxon>
        <taxon>Viridiplantae</taxon>
        <taxon>Streptophyta</taxon>
        <taxon>Embryophyta</taxon>
        <taxon>Tracheophyta</taxon>
        <taxon>Spermatophyta</taxon>
        <taxon>Magnoliopsida</taxon>
        <taxon>Liliopsida</taxon>
        <taxon>Arecaceae</taxon>
        <taxon>Coryphoideae</taxon>
        <taxon>Phoeniceae</taxon>
        <taxon>Phoenix</taxon>
    </lineage>
</organism>
<accession>A0A8B8IXX0</accession>